<dbReference type="Gene3D" id="1.10.700.10">
    <property type="entry name" value="Dioxygenase LigAB, LigA subunit"/>
    <property type="match status" value="1"/>
</dbReference>
<protein>
    <recommendedName>
        <fullName evidence="1">Extradiol ring-cleavage dioxygenase LigAB LigA subunit domain-containing protein</fullName>
    </recommendedName>
</protein>
<dbReference type="InterPro" id="IPR036622">
    <property type="entry name" value="LigA_sf"/>
</dbReference>
<accession>A0ABP9KCT7</accession>
<reference evidence="3" key="1">
    <citation type="journal article" date="2019" name="Int. J. Syst. Evol. Microbiol.">
        <title>The Global Catalogue of Microorganisms (GCM) 10K type strain sequencing project: providing services to taxonomists for standard genome sequencing and annotation.</title>
        <authorList>
            <consortium name="The Broad Institute Genomics Platform"/>
            <consortium name="The Broad Institute Genome Sequencing Center for Infectious Disease"/>
            <person name="Wu L."/>
            <person name="Ma J."/>
        </authorList>
    </citation>
    <scope>NUCLEOTIDE SEQUENCE [LARGE SCALE GENOMIC DNA]</scope>
    <source>
        <strain evidence="3">JCM 18014</strain>
    </source>
</reference>
<proteinExistence type="predicted"/>
<evidence type="ECO:0000313" key="2">
    <source>
        <dbReference type="EMBL" id="GAA5053216.1"/>
    </source>
</evidence>
<feature type="domain" description="Extradiol ring-cleavage dioxygenase LigAB LigA subunit" evidence="1">
    <location>
        <begin position="32"/>
        <end position="117"/>
    </location>
</feature>
<name>A0ABP9KCT7_9SPHN</name>
<gene>
    <name evidence="2" type="ORF">GCM10023208_14920</name>
</gene>
<organism evidence="2 3">
    <name type="scientific">Erythrobacter westpacificensis</name>
    <dbReference type="NCBI Taxonomy" id="1055231"/>
    <lineage>
        <taxon>Bacteria</taxon>
        <taxon>Pseudomonadati</taxon>
        <taxon>Pseudomonadota</taxon>
        <taxon>Alphaproteobacteria</taxon>
        <taxon>Sphingomonadales</taxon>
        <taxon>Erythrobacteraceae</taxon>
        <taxon>Erythrobacter/Porphyrobacter group</taxon>
        <taxon>Erythrobacter</taxon>
    </lineage>
</organism>
<keyword evidence="3" id="KW-1185">Reference proteome</keyword>
<dbReference type="RefSeq" id="WP_346032475.1">
    <property type="nucleotide sequence ID" value="NZ_BAABHV010000009.1"/>
</dbReference>
<evidence type="ECO:0000313" key="3">
    <source>
        <dbReference type="Proteomes" id="UP001500518"/>
    </source>
</evidence>
<sequence>MLNQTGKAGGEKRAIPGTLVFDGDAAQAGYALNAMCYSFNDAENRAAFAADEEAYMDRFGLTSAQREAVRARDVIAMLSAGGNVYYLAKLAGILGLNVQDLGALQTGMSVDDFKAALLDHATTETRVADDERIVA</sequence>
<dbReference type="NCBIfam" id="NF009918">
    <property type="entry name" value="PRK13378.1"/>
    <property type="match status" value="1"/>
</dbReference>
<comment type="caution">
    <text evidence="2">The sequence shown here is derived from an EMBL/GenBank/DDBJ whole genome shotgun (WGS) entry which is preliminary data.</text>
</comment>
<dbReference type="EMBL" id="BAABHV010000009">
    <property type="protein sequence ID" value="GAA5053216.1"/>
    <property type="molecule type" value="Genomic_DNA"/>
</dbReference>
<dbReference type="Pfam" id="PF07746">
    <property type="entry name" value="LigA"/>
    <property type="match status" value="1"/>
</dbReference>
<dbReference type="Proteomes" id="UP001500518">
    <property type="component" value="Unassembled WGS sequence"/>
</dbReference>
<dbReference type="SUPFAM" id="SSF48076">
    <property type="entry name" value="LigA subunit of an aromatic-ring-opening dioxygenase LigAB"/>
    <property type="match status" value="1"/>
</dbReference>
<evidence type="ECO:0000259" key="1">
    <source>
        <dbReference type="Pfam" id="PF07746"/>
    </source>
</evidence>
<dbReference type="InterPro" id="IPR011986">
    <property type="entry name" value="Xdiol_dOase_LigA"/>
</dbReference>